<dbReference type="EMBL" id="MF417939">
    <property type="protein sequence ID" value="ASN72024.1"/>
    <property type="molecule type" value="Genomic_DNA"/>
</dbReference>
<organism evidence="1">
    <name type="scientific">uncultured Caudovirales phage</name>
    <dbReference type="NCBI Taxonomy" id="2100421"/>
    <lineage>
        <taxon>Viruses</taxon>
        <taxon>Duplodnaviria</taxon>
        <taxon>Heunggongvirae</taxon>
        <taxon>Uroviricota</taxon>
        <taxon>Caudoviricetes</taxon>
        <taxon>Peduoviridae</taxon>
        <taxon>Maltschvirus</taxon>
        <taxon>Maltschvirus maltsch</taxon>
    </lineage>
</organism>
<name>A0A2H4J9T1_9CAUD</name>
<proteinExistence type="predicted"/>
<evidence type="ECO:0000313" key="1">
    <source>
        <dbReference type="EMBL" id="ASN72024.1"/>
    </source>
</evidence>
<reference evidence="1" key="1">
    <citation type="submission" date="2017-06" db="EMBL/GenBank/DDBJ databases">
        <title>Novel phages from South African skin metaviromes.</title>
        <authorList>
            <person name="van Zyl L.J."/>
            <person name="Abrahams Y."/>
            <person name="Stander E.A."/>
            <person name="Kirby B.M."/>
            <person name="Clavaud C."/>
            <person name="Farcet C."/>
            <person name="Breton L."/>
            <person name="Trindade M.I."/>
        </authorList>
    </citation>
    <scope>NUCLEOTIDE SEQUENCE</scope>
</reference>
<protein>
    <submittedName>
        <fullName evidence="1">Uncharacterized protein</fullName>
    </submittedName>
</protein>
<sequence>MINHLDGHTRLVAYPTLTLTRRRAIQLVLEQDGRELGIQITRELAAQIVALLEDPKDD</sequence>
<gene>
    <name evidence="1" type="ORF">7S2_31</name>
</gene>
<accession>A0A2H4J9T1</accession>